<dbReference type="Proteomes" id="UP000859547">
    <property type="component" value="Unassembled WGS sequence"/>
</dbReference>
<reference evidence="2" key="1">
    <citation type="journal article" date="2018" name="Genome Biol.">
        <title>SKESA: strategic k-mer extension for scrupulous assemblies.</title>
        <authorList>
            <person name="Souvorov A."/>
            <person name="Agarwala R."/>
            <person name="Lipman D.J."/>
        </authorList>
    </citation>
    <scope>NUCLEOTIDE SEQUENCE</scope>
    <source>
        <strain evidence="2">C8</strain>
    </source>
</reference>
<feature type="domain" description="Phage head morphogenesis" evidence="1">
    <location>
        <begin position="198"/>
        <end position="313"/>
    </location>
</feature>
<dbReference type="Pfam" id="PF04233">
    <property type="entry name" value="Phage_Mu_F"/>
    <property type="match status" value="1"/>
</dbReference>
<proteinExistence type="predicted"/>
<reference evidence="2" key="2">
    <citation type="submission" date="2020-07" db="EMBL/GenBank/DDBJ databases">
        <authorList>
            <consortium name="NCBI Pathogen Detection Project"/>
        </authorList>
    </citation>
    <scope>NUCLEOTIDE SEQUENCE</scope>
    <source>
        <strain evidence="2">C8</strain>
    </source>
</reference>
<accession>A0A8H9UYR5</accession>
<protein>
    <recommendedName>
        <fullName evidence="1">Phage head morphogenesis domain-containing protein</fullName>
    </recommendedName>
</protein>
<dbReference type="EMBL" id="DACTCB010000028">
    <property type="protein sequence ID" value="HAT4309285.1"/>
    <property type="molecule type" value="Genomic_DNA"/>
</dbReference>
<dbReference type="NCBIfam" id="TIGR01641">
    <property type="entry name" value="phageSPP1_gp7"/>
    <property type="match status" value="1"/>
</dbReference>
<comment type="caution">
    <text evidence="2">The sequence shown here is derived from an EMBL/GenBank/DDBJ whole genome shotgun (WGS) entry which is preliminary data.</text>
</comment>
<evidence type="ECO:0000259" key="1">
    <source>
        <dbReference type="Pfam" id="PF04233"/>
    </source>
</evidence>
<sequence length="356" mass="42026">MNNSDYWQEREKERFDLIDKAMDERIEEIKNIMENTVKKIEHDIFKLYQKYANDNELTYQDTLFYLNKNELKEFQKDLKYYIETFRDSSKAKEFKSELQALSTRARVKRLEVLKANVRIQATELERLLRDKMPSTFNAVYQDSYFYNLYSQCLYTDNLGLRFDIPSPNIIKELLERPWSGKNYSNKVWNITTNFNSKMDSVITTGLIRGEHPNVIAKNLRDAALGKKDKKGNLKGGQLYECKRLVRTEAAFIAEQATMKSYLKNKVEEYEYLATLDFKTSKVCRDLDGKIFKVKDAITGVNYPPMHCFCRSTTVPVIKWDGEDEEVGERIARNPLTGKNKFIKDMSYKEWKSRQFD</sequence>
<dbReference type="AlphaFoldDB" id="A0A8H9UYR5"/>
<evidence type="ECO:0000313" key="2">
    <source>
        <dbReference type="EMBL" id="HAT4309285.1"/>
    </source>
</evidence>
<dbReference type="InterPro" id="IPR006528">
    <property type="entry name" value="Phage_head_morphogenesis_dom"/>
</dbReference>
<name>A0A8H9UYR5_CLOPF</name>
<gene>
    <name evidence="2" type="ORF">I9080_003135</name>
</gene>
<organism evidence="2">
    <name type="scientific">Clostridium perfringens</name>
    <dbReference type="NCBI Taxonomy" id="1502"/>
    <lineage>
        <taxon>Bacteria</taxon>
        <taxon>Bacillati</taxon>
        <taxon>Bacillota</taxon>
        <taxon>Clostridia</taxon>
        <taxon>Eubacteriales</taxon>
        <taxon>Clostridiaceae</taxon>
        <taxon>Clostridium</taxon>
    </lineage>
</organism>